<dbReference type="STRING" id="343509.SG0304"/>
<feature type="compositionally biased region" description="Basic and acidic residues" evidence="1">
    <location>
        <begin position="131"/>
        <end position="151"/>
    </location>
</feature>
<proteinExistence type="predicted"/>
<keyword evidence="2" id="KW-1133">Transmembrane helix</keyword>
<dbReference type="Pfam" id="PF04186">
    <property type="entry name" value="FxsA"/>
    <property type="match status" value="1"/>
</dbReference>
<dbReference type="EMBL" id="LN854557">
    <property type="protein sequence ID" value="CRL43962.1"/>
    <property type="molecule type" value="Genomic_DNA"/>
</dbReference>
<dbReference type="BioCyc" id="SGLO343509:SGP1_RS02820-MONOMER"/>
<organism evidence="3 5">
    <name type="scientific">Sodalis glossinidius (strain morsitans)</name>
    <dbReference type="NCBI Taxonomy" id="343509"/>
    <lineage>
        <taxon>Bacteria</taxon>
        <taxon>Pseudomonadati</taxon>
        <taxon>Pseudomonadota</taxon>
        <taxon>Gammaproteobacteria</taxon>
        <taxon>Enterobacterales</taxon>
        <taxon>Bruguierivoracaceae</taxon>
        <taxon>Sodalis</taxon>
    </lineage>
</organism>
<evidence type="ECO:0000313" key="5">
    <source>
        <dbReference type="Proteomes" id="UP000001932"/>
    </source>
</evidence>
<dbReference type="Proteomes" id="UP000001932">
    <property type="component" value="Chromosome"/>
</dbReference>
<protein>
    <submittedName>
        <fullName evidence="4">Phage T7 F exclusion suppressor FxsA</fullName>
    </submittedName>
    <submittedName>
        <fullName evidence="3">Phage suppressor of F exclusion</fullName>
    </submittedName>
</protein>
<evidence type="ECO:0000313" key="4">
    <source>
        <dbReference type="EMBL" id="CRL43962.1"/>
    </source>
</evidence>
<accession>Q2NW96</accession>
<name>Q2NW96_SODGM</name>
<dbReference type="EMBL" id="AP008232">
    <property type="protein sequence ID" value="BAE73579.1"/>
    <property type="molecule type" value="Genomic_DNA"/>
</dbReference>
<gene>
    <name evidence="3" type="ordered locus">SG0304</name>
    <name evidence="4" type="ORF">SGGMMB4_00752</name>
</gene>
<feature type="transmembrane region" description="Helical" evidence="2">
    <location>
        <begin position="33"/>
        <end position="55"/>
    </location>
</feature>
<evidence type="ECO:0000256" key="2">
    <source>
        <dbReference type="SAM" id="Phobius"/>
    </source>
</evidence>
<dbReference type="InterPro" id="IPR007313">
    <property type="entry name" value="FxsA"/>
</dbReference>
<feature type="transmembrane region" description="Helical" evidence="2">
    <location>
        <begin position="7"/>
        <end position="27"/>
    </location>
</feature>
<dbReference type="AlphaFoldDB" id="Q2NW96"/>
<reference evidence="4 6" key="2">
    <citation type="submission" date="2015-05" db="EMBL/GenBank/DDBJ databases">
        <authorList>
            <person name="Goodhead I."/>
        </authorList>
    </citation>
    <scope>NUCLEOTIDE SEQUENCE [LARGE SCALE GENOMIC DNA]</scope>
    <source>
        <strain evidence="4">B4</strain>
        <strain evidence="6">morsitans</strain>
    </source>
</reference>
<dbReference type="OrthoDB" id="9792788at2"/>
<evidence type="ECO:0000313" key="6">
    <source>
        <dbReference type="Proteomes" id="UP000245838"/>
    </source>
</evidence>
<dbReference type="Proteomes" id="UP000245838">
    <property type="component" value="Chromosome sggmmb4_Chromosome"/>
</dbReference>
<reference evidence="3 5" key="1">
    <citation type="journal article" date="2006" name="Genome Res.">
        <title>Massive genome erosion and functional adaptations provide insights into the symbiotic lifestyle of Sodalis glossinidius in the tsetse host.</title>
        <authorList>
            <person name="Toh H."/>
            <person name="Weiss B.L."/>
            <person name="Perkin S.A.H."/>
            <person name="Yamashita A."/>
            <person name="Oshima K."/>
            <person name="Hattori M."/>
            <person name="Aksoy S."/>
        </authorList>
    </citation>
    <scope>NUCLEOTIDE SEQUENCE [LARGE SCALE GENOMIC DNA]</scope>
    <source>
        <strain evidence="3">Morsitans</strain>
        <strain evidence="5">morsitans</strain>
    </source>
</reference>
<dbReference type="eggNOG" id="COG3030">
    <property type="taxonomic scope" value="Bacteria"/>
</dbReference>
<dbReference type="HOGENOM" id="CLU_085083_0_0_6"/>
<feature type="transmembrane region" description="Helical" evidence="2">
    <location>
        <begin position="76"/>
        <end position="101"/>
    </location>
</feature>
<dbReference type="PANTHER" id="PTHR35335">
    <property type="entry name" value="UPF0716 PROTEIN FXSA"/>
    <property type="match status" value="1"/>
</dbReference>
<keyword evidence="2" id="KW-0812">Transmembrane</keyword>
<dbReference type="GO" id="GO:0016020">
    <property type="term" value="C:membrane"/>
    <property type="evidence" value="ECO:0007669"/>
    <property type="project" value="InterPro"/>
</dbReference>
<keyword evidence="5" id="KW-1185">Reference proteome</keyword>
<evidence type="ECO:0000313" key="3">
    <source>
        <dbReference type="EMBL" id="BAE73579.1"/>
    </source>
</evidence>
<dbReference type="PANTHER" id="PTHR35335:SF1">
    <property type="entry name" value="UPF0716 PROTEIN FXSA"/>
    <property type="match status" value="1"/>
</dbReference>
<feature type="region of interest" description="Disordered" evidence="1">
    <location>
        <begin position="127"/>
        <end position="151"/>
    </location>
</feature>
<dbReference type="KEGG" id="sgl:SG0304"/>
<keyword evidence="2" id="KW-0472">Membrane</keyword>
<evidence type="ECO:0000256" key="1">
    <source>
        <dbReference type="SAM" id="MobiDB-lite"/>
    </source>
</evidence>
<dbReference type="NCBIfam" id="NF008528">
    <property type="entry name" value="PRK11463.1-2"/>
    <property type="match status" value="1"/>
</dbReference>
<dbReference type="RefSeq" id="WP_011410167.1">
    <property type="nucleotide sequence ID" value="NC_007712.1"/>
</dbReference>
<sequence>MRWIPLIVIFIITYIEISLFIQVAHVLGVLATLLLVIATSFIGVSLVRAQGLRILGQMQVKLARGESPAGEMIKSVSLLLAGFLLLLPGFFTDFLGLLLLLPPTQNLLTLRLLPYLRFQRGPGTGGDTFEGEYHRHDLPHDRLNDRRDDEK</sequence>